<comment type="similarity">
    <text evidence="1">Belongs to the FdhD family.</text>
</comment>
<dbReference type="AlphaFoldDB" id="I3CKU0"/>
<dbReference type="GO" id="GO:0005737">
    <property type="term" value="C:cytoplasm"/>
    <property type="evidence" value="ECO:0007669"/>
    <property type="project" value="UniProtKB-SubCell"/>
</dbReference>
<name>I3CKU0_9GAMM</name>
<reference evidence="2 3" key="1">
    <citation type="submission" date="2011-11" db="EMBL/GenBank/DDBJ databases">
        <title>Improved High-Quality Draft sequence of Beggiatoa alba B18lD.</title>
        <authorList>
            <consortium name="US DOE Joint Genome Institute"/>
            <person name="Lucas S."/>
            <person name="Han J."/>
            <person name="Lapidus A."/>
            <person name="Cheng J.-F."/>
            <person name="Goodwin L."/>
            <person name="Pitluck S."/>
            <person name="Peters L."/>
            <person name="Mikhailova N."/>
            <person name="Held B."/>
            <person name="Detter J.C."/>
            <person name="Han C."/>
            <person name="Tapia R."/>
            <person name="Land M."/>
            <person name="Hauser L."/>
            <person name="Kyrpides N."/>
            <person name="Ivanova N."/>
            <person name="Pagani I."/>
            <person name="Samuel K."/>
            <person name="Teske A."/>
            <person name="Mueller J."/>
            <person name="Woyke T."/>
        </authorList>
    </citation>
    <scope>NUCLEOTIDE SEQUENCE [LARGE SCALE GENOMIC DNA]</scope>
    <source>
        <strain evidence="2 3">B18LD</strain>
    </source>
</reference>
<comment type="subcellular location">
    <subcellularLocation>
        <location evidence="1">Cytoplasm</location>
    </subcellularLocation>
</comment>
<dbReference type="HAMAP" id="MF_00187">
    <property type="entry name" value="FdhD"/>
    <property type="match status" value="1"/>
</dbReference>
<dbReference type="InterPro" id="IPR016193">
    <property type="entry name" value="Cytidine_deaminase-like"/>
</dbReference>
<gene>
    <name evidence="1" type="primary">fdhD</name>
    <name evidence="2" type="ORF">BegalDRAFT_3416</name>
</gene>
<dbReference type="PIRSF" id="PIRSF015626">
    <property type="entry name" value="FdhD"/>
    <property type="match status" value="1"/>
</dbReference>
<dbReference type="InterPro" id="IPR003786">
    <property type="entry name" value="FdhD"/>
</dbReference>
<keyword evidence="1" id="KW-0501">Molybdenum cofactor biosynthesis</keyword>
<evidence type="ECO:0000256" key="1">
    <source>
        <dbReference type="HAMAP-Rule" id="MF_00187"/>
    </source>
</evidence>
<dbReference type="eggNOG" id="COG1526">
    <property type="taxonomic scope" value="Bacteria"/>
</dbReference>
<feature type="active site" description="Cysteine persulfide intermediate" evidence="1">
    <location>
        <position position="117"/>
    </location>
</feature>
<dbReference type="HOGENOM" id="CLU_056887_0_0_6"/>
<evidence type="ECO:0000313" key="3">
    <source>
        <dbReference type="Proteomes" id="UP000005744"/>
    </source>
</evidence>
<dbReference type="RefSeq" id="WP_002692114.1">
    <property type="nucleotide sequence ID" value="NZ_JH600070.1"/>
</dbReference>
<dbReference type="STRING" id="395493.BegalDRAFT_3416"/>
<keyword evidence="1" id="KW-0963">Cytoplasm</keyword>
<proteinExistence type="inferred from homology"/>
<protein>
    <recommendedName>
        <fullName evidence="1">Sulfur carrier protein FdhD</fullName>
    </recommendedName>
</protein>
<accession>I3CKU0</accession>
<dbReference type="OrthoDB" id="3197277at2"/>
<dbReference type="Pfam" id="PF02634">
    <property type="entry name" value="FdhD-NarQ"/>
    <property type="match status" value="1"/>
</dbReference>
<dbReference type="Gene3D" id="3.40.140.10">
    <property type="entry name" value="Cytidine Deaminase, domain 2"/>
    <property type="match status" value="1"/>
</dbReference>
<dbReference type="GO" id="GO:0097163">
    <property type="term" value="F:sulfur carrier activity"/>
    <property type="evidence" value="ECO:0007669"/>
    <property type="project" value="UniProtKB-UniRule"/>
</dbReference>
<dbReference type="SUPFAM" id="SSF53927">
    <property type="entry name" value="Cytidine deaminase-like"/>
    <property type="match status" value="1"/>
</dbReference>
<dbReference type="EMBL" id="JH600070">
    <property type="protein sequence ID" value="EIJ44233.1"/>
    <property type="molecule type" value="Genomic_DNA"/>
</dbReference>
<dbReference type="Proteomes" id="UP000005744">
    <property type="component" value="Unassembled WGS sequence"/>
</dbReference>
<dbReference type="GO" id="GO:0006777">
    <property type="term" value="P:Mo-molybdopterin cofactor biosynthetic process"/>
    <property type="evidence" value="ECO:0007669"/>
    <property type="project" value="UniProtKB-UniRule"/>
</dbReference>
<dbReference type="GO" id="GO:0016783">
    <property type="term" value="F:sulfurtransferase activity"/>
    <property type="evidence" value="ECO:0007669"/>
    <property type="project" value="InterPro"/>
</dbReference>
<keyword evidence="3" id="KW-1185">Reference proteome</keyword>
<comment type="caution">
    <text evidence="1">Lacks conserved residue(s) required for the propagation of feature annotation.</text>
</comment>
<dbReference type="PANTHER" id="PTHR30592:SF4">
    <property type="entry name" value="SULFUR CARRIER PROTEIN FDHD"/>
    <property type="match status" value="1"/>
</dbReference>
<dbReference type="Gene3D" id="3.10.20.10">
    <property type="match status" value="1"/>
</dbReference>
<evidence type="ECO:0000313" key="2">
    <source>
        <dbReference type="EMBL" id="EIJ44233.1"/>
    </source>
</evidence>
<dbReference type="PANTHER" id="PTHR30592">
    <property type="entry name" value="FORMATE DEHYDROGENASE"/>
    <property type="match status" value="1"/>
</dbReference>
<sequence length="288" mass="32436">MTQDNFYQPMMSQAGLKPTFSVLALDEYGLTNEVHIAGESPLTLFIDNKEVVTLMTLGIYPEALTIGYLRNQRFIEYLTEIKSVCVNWDRERVDVVTFKGITEWDRKISKRTITTGCGQGTVFSCSVDKIYHVRLPEVQIKQSYIYALLNALNQYNEIYRQAGAVHGCALCEGTEILYFVEDVGRHNAADTIAGQMWLNQWTGENKVFYTTGRLTSEIVMKAANMGIAILLSRSGVTQMGIELAEQIGVTMIARAKGKHFLVYTGTKNIIFDAIPSMDTVKILDKHYE</sequence>
<organism evidence="2 3">
    <name type="scientific">Beggiatoa alba B18LD</name>
    <dbReference type="NCBI Taxonomy" id="395493"/>
    <lineage>
        <taxon>Bacteria</taxon>
        <taxon>Pseudomonadati</taxon>
        <taxon>Pseudomonadota</taxon>
        <taxon>Gammaproteobacteria</taxon>
        <taxon>Thiotrichales</taxon>
        <taxon>Thiotrichaceae</taxon>
        <taxon>Beggiatoa</taxon>
    </lineage>
</organism>
<comment type="function">
    <text evidence="1">Required for formate dehydrogenase (FDH) activity. Acts as a sulfur carrier protein that transfers sulfur from IscS to the molybdenum cofactor prior to its insertion into FDH.</text>
</comment>